<evidence type="ECO:0000313" key="2">
    <source>
        <dbReference type="EMBL" id="JAD84693.1"/>
    </source>
</evidence>
<feature type="region of interest" description="Disordered" evidence="1">
    <location>
        <begin position="1"/>
        <end position="65"/>
    </location>
</feature>
<dbReference type="EMBL" id="GBRH01213202">
    <property type="protein sequence ID" value="JAD84693.1"/>
    <property type="molecule type" value="Transcribed_RNA"/>
</dbReference>
<proteinExistence type="predicted"/>
<reference evidence="2" key="2">
    <citation type="journal article" date="2015" name="Data Brief">
        <title>Shoot transcriptome of the giant reed, Arundo donax.</title>
        <authorList>
            <person name="Barrero R.A."/>
            <person name="Guerrero F.D."/>
            <person name="Moolhuijzen P."/>
            <person name="Goolsby J.A."/>
            <person name="Tidwell J."/>
            <person name="Bellgard S.E."/>
            <person name="Bellgard M.I."/>
        </authorList>
    </citation>
    <scope>NUCLEOTIDE SEQUENCE</scope>
    <source>
        <tissue evidence="2">Shoot tissue taken approximately 20 cm above the soil surface</tissue>
    </source>
</reference>
<sequence length="92" mass="9939">MLLSPQCLPAAGTPNALRSLRSPVQHNRRGRASSRELAGFPAVRCSPAATPPPRPTRPLLLGPPHQSLRPMVLRCRSISAQAPPCQRCMDNP</sequence>
<protein>
    <submittedName>
        <fullName evidence="2">Uncharacterized protein</fullName>
    </submittedName>
</protein>
<evidence type="ECO:0000256" key="1">
    <source>
        <dbReference type="SAM" id="MobiDB-lite"/>
    </source>
</evidence>
<accession>A0A0A9DDD5</accession>
<reference evidence="2" key="1">
    <citation type="submission" date="2014-09" db="EMBL/GenBank/DDBJ databases">
        <authorList>
            <person name="Magalhaes I.L.F."/>
            <person name="Oliveira U."/>
            <person name="Santos F.R."/>
            <person name="Vidigal T.H.D.A."/>
            <person name="Brescovit A.D."/>
            <person name="Santos A.J."/>
        </authorList>
    </citation>
    <scope>NUCLEOTIDE SEQUENCE</scope>
    <source>
        <tissue evidence="2">Shoot tissue taken approximately 20 cm above the soil surface</tissue>
    </source>
</reference>
<dbReference type="AlphaFoldDB" id="A0A0A9DDD5"/>
<organism evidence="2">
    <name type="scientific">Arundo donax</name>
    <name type="common">Giant reed</name>
    <name type="synonym">Donax arundinaceus</name>
    <dbReference type="NCBI Taxonomy" id="35708"/>
    <lineage>
        <taxon>Eukaryota</taxon>
        <taxon>Viridiplantae</taxon>
        <taxon>Streptophyta</taxon>
        <taxon>Embryophyta</taxon>
        <taxon>Tracheophyta</taxon>
        <taxon>Spermatophyta</taxon>
        <taxon>Magnoliopsida</taxon>
        <taxon>Liliopsida</taxon>
        <taxon>Poales</taxon>
        <taxon>Poaceae</taxon>
        <taxon>PACMAD clade</taxon>
        <taxon>Arundinoideae</taxon>
        <taxon>Arundineae</taxon>
        <taxon>Arundo</taxon>
    </lineage>
</organism>
<name>A0A0A9DDD5_ARUDO</name>